<feature type="region of interest" description="Disordered" evidence="1">
    <location>
        <begin position="91"/>
        <end position="116"/>
    </location>
</feature>
<protein>
    <submittedName>
        <fullName evidence="2">Uncharacterized protein</fullName>
    </submittedName>
</protein>
<organism evidence="2 3">
    <name type="scientific">Rhizobium mongolense subsp. loessense</name>
    <dbReference type="NCBI Taxonomy" id="158890"/>
    <lineage>
        <taxon>Bacteria</taxon>
        <taxon>Pseudomonadati</taxon>
        <taxon>Pseudomonadota</taxon>
        <taxon>Alphaproteobacteria</taxon>
        <taxon>Hyphomicrobiales</taxon>
        <taxon>Rhizobiaceae</taxon>
        <taxon>Rhizobium/Agrobacterium group</taxon>
        <taxon>Rhizobium</taxon>
    </lineage>
</organism>
<reference evidence="2 3" key="1">
    <citation type="submission" date="2016-10" db="EMBL/GenBank/DDBJ databases">
        <authorList>
            <person name="de Groot N.N."/>
        </authorList>
    </citation>
    <scope>NUCLEOTIDE SEQUENCE [LARGE SCALE GENOMIC DNA]</scope>
    <source>
        <strain evidence="2 3">CGMCC 1.3401</strain>
    </source>
</reference>
<dbReference type="Proteomes" id="UP000199542">
    <property type="component" value="Unassembled WGS sequence"/>
</dbReference>
<evidence type="ECO:0000256" key="1">
    <source>
        <dbReference type="SAM" id="MobiDB-lite"/>
    </source>
</evidence>
<gene>
    <name evidence="2" type="ORF">SAMN02927900_03716</name>
</gene>
<dbReference type="AlphaFoldDB" id="A0A1G4SFN3"/>
<name>A0A1G4SFN3_9HYPH</name>
<evidence type="ECO:0000313" key="2">
    <source>
        <dbReference type="EMBL" id="SCW67385.1"/>
    </source>
</evidence>
<evidence type="ECO:0000313" key="3">
    <source>
        <dbReference type="Proteomes" id="UP000199542"/>
    </source>
</evidence>
<proteinExistence type="predicted"/>
<sequence length="116" mass="12746">MHKIIGRRFRRCGQNAAGHGCARLSNQGFSSWKDAWPELIVEGLDPGQILKRPAIGVCNFCLLTFIVRFHRVTGADLRPFLQAGTPAVRPVRDKSSKAKAGKPGFDTADMNRIVTA</sequence>
<dbReference type="EMBL" id="FMTM01000005">
    <property type="protein sequence ID" value="SCW67385.1"/>
    <property type="molecule type" value="Genomic_DNA"/>
</dbReference>
<accession>A0A1G4SFN3</accession>